<evidence type="ECO:0000256" key="10">
    <source>
        <dbReference type="SAM" id="Phobius"/>
    </source>
</evidence>
<feature type="transmembrane region" description="Helical" evidence="10">
    <location>
        <begin position="421"/>
        <end position="439"/>
    </location>
</feature>
<feature type="transmembrane region" description="Helical" evidence="10">
    <location>
        <begin position="289"/>
        <end position="309"/>
    </location>
</feature>
<evidence type="ECO:0000259" key="11">
    <source>
        <dbReference type="PROSITE" id="PS50850"/>
    </source>
</evidence>
<keyword evidence="13" id="KW-1185">Reference proteome</keyword>
<dbReference type="RefSeq" id="WP_221458032.1">
    <property type="nucleotide sequence ID" value="NZ_JACHMG010000001.1"/>
</dbReference>
<accession>A0A840J4V2</accession>
<feature type="transmembrane region" description="Helical" evidence="10">
    <location>
        <begin position="20"/>
        <end position="45"/>
    </location>
</feature>
<dbReference type="SUPFAM" id="SSF103473">
    <property type="entry name" value="MFS general substrate transporter"/>
    <property type="match status" value="1"/>
</dbReference>
<dbReference type="PANTHER" id="PTHR48020:SF12">
    <property type="entry name" value="PROTON MYO-INOSITOL COTRANSPORTER"/>
    <property type="match status" value="1"/>
</dbReference>
<feature type="transmembrane region" description="Helical" evidence="10">
    <location>
        <begin position="388"/>
        <end position="409"/>
    </location>
</feature>
<feature type="transmembrane region" description="Helical" evidence="10">
    <location>
        <begin position="250"/>
        <end position="277"/>
    </location>
</feature>
<keyword evidence="4" id="KW-1003">Cell membrane</keyword>
<comment type="similarity">
    <text evidence="2 9">Belongs to the major facilitator superfamily. Sugar transporter (TC 2.A.1.1) family.</text>
</comment>
<feature type="transmembrane region" description="Helical" evidence="10">
    <location>
        <begin position="352"/>
        <end position="376"/>
    </location>
</feature>
<dbReference type="InterPro" id="IPR005828">
    <property type="entry name" value="MFS_sugar_transport-like"/>
</dbReference>
<dbReference type="Pfam" id="PF00083">
    <property type="entry name" value="Sugar_tr"/>
    <property type="match status" value="1"/>
</dbReference>
<comment type="subcellular location">
    <subcellularLocation>
        <location evidence="1">Cell membrane</location>
        <topology evidence="1">Multi-pass membrane protein</topology>
    </subcellularLocation>
</comment>
<evidence type="ECO:0000256" key="8">
    <source>
        <dbReference type="ARBA" id="ARBA00023136"/>
    </source>
</evidence>
<evidence type="ECO:0000313" key="13">
    <source>
        <dbReference type="Proteomes" id="UP000581769"/>
    </source>
</evidence>
<dbReference type="PROSITE" id="PS50850">
    <property type="entry name" value="MFS"/>
    <property type="match status" value="1"/>
</dbReference>
<dbReference type="PANTHER" id="PTHR48020">
    <property type="entry name" value="PROTON MYO-INOSITOL COTRANSPORTER"/>
    <property type="match status" value="1"/>
</dbReference>
<evidence type="ECO:0000256" key="5">
    <source>
        <dbReference type="ARBA" id="ARBA00022597"/>
    </source>
</evidence>
<evidence type="ECO:0000256" key="6">
    <source>
        <dbReference type="ARBA" id="ARBA00022692"/>
    </source>
</evidence>
<keyword evidence="7 10" id="KW-1133">Transmembrane helix</keyword>
<dbReference type="NCBIfam" id="TIGR00879">
    <property type="entry name" value="SP"/>
    <property type="match status" value="1"/>
</dbReference>
<keyword evidence="5" id="KW-0762">Sugar transport</keyword>
<dbReference type="Gene3D" id="1.20.1250.20">
    <property type="entry name" value="MFS general substrate transporter like domains"/>
    <property type="match status" value="1"/>
</dbReference>
<feature type="transmembrane region" description="Helical" evidence="10">
    <location>
        <begin position="114"/>
        <end position="135"/>
    </location>
</feature>
<gene>
    <name evidence="12" type="ORF">BJY18_006244</name>
</gene>
<name>A0A840J4V2_9PSEU</name>
<dbReference type="GO" id="GO:0022857">
    <property type="term" value="F:transmembrane transporter activity"/>
    <property type="evidence" value="ECO:0007669"/>
    <property type="project" value="InterPro"/>
</dbReference>
<evidence type="ECO:0000256" key="2">
    <source>
        <dbReference type="ARBA" id="ARBA00010992"/>
    </source>
</evidence>
<reference evidence="12 13" key="1">
    <citation type="submission" date="2020-08" db="EMBL/GenBank/DDBJ databases">
        <title>Sequencing the genomes of 1000 actinobacteria strains.</title>
        <authorList>
            <person name="Klenk H.-P."/>
        </authorList>
    </citation>
    <scope>NUCLEOTIDE SEQUENCE [LARGE SCALE GENOMIC DNA]</scope>
    <source>
        <strain evidence="12 13">DSM 45859</strain>
    </source>
</reference>
<evidence type="ECO:0000256" key="3">
    <source>
        <dbReference type="ARBA" id="ARBA00022448"/>
    </source>
</evidence>
<organism evidence="12 13">
    <name type="scientific">Amycolatopsis jiangsuensis</name>
    <dbReference type="NCBI Taxonomy" id="1181879"/>
    <lineage>
        <taxon>Bacteria</taxon>
        <taxon>Bacillati</taxon>
        <taxon>Actinomycetota</taxon>
        <taxon>Actinomycetes</taxon>
        <taxon>Pseudonocardiales</taxon>
        <taxon>Pseudonocardiaceae</taxon>
        <taxon>Amycolatopsis</taxon>
    </lineage>
</organism>
<feature type="domain" description="Major facilitator superfamily (MFS) profile" evidence="11">
    <location>
        <begin position="23"/>
        <end position="443"/>
    </location>
</feature>
<dbReference type="PRINTS" id="PR00171">
    <property type="entry name" value="SUGRTRNSPORT"/>
</dbReference>
<evidence type="ECO:0000256" key="4">
    <source>
        <dbReference type="ARBA" id="ARBA00022475"/>
    </source>
</evidence>
<dbReference type="InterPro" id="IPR036259">
    <property type="entry name" value="MFS_trans_sf"/>
</dbReference>
<comment type="caution">
    <text evidence="12">The sequence shown here is derived from an EMBL/GenBank/DDBJ whole genome shotgun (WGS) entry which is preliminary data.</text>
</comment>
<protein>
    <submittedName>
        <fullName evidence="12">Sugar porter (SP) family MFS transporter</fullName>
    </submittedName>
</protein>
<evidence type="ECO:0000256" key="7">
    <source>
        <dbReference type="ARBA" id="ARBA00022989"/>
    </source>
</evidence>
<feature type="transmembrane region" description="Helical" evidence="10">
    <location>
        <begin position="175"/>
        <end position="194"/>
    </location>
</feature>
<feature type="transmembrane region" description="Helical" evidence="10">
    <location>
        <begin position="321"/>
        <end position="340"/>
    </location>
</feature>
<feature type="transmembrane region" description="Helical" evidence="10">
    <location>
        <begin position="57"/>
        <end position="77"/>
    </location>
</feature>
<dbReference type="PROSITE" id="PS00216">
    <property type="entry name" value="SUGAR_TRANSPORT_1"/>
    <property type="match status" value="1"/>
</dbReference>
<evidence type="ECO:0000256" key="1">
    <source>
        <dbReference type="ARBA" id="ARBA00004651"/>
    </source>
</evidence>
<sequence length="463" mass="48148">MNRSPAPSRARPGAAPSRSLIVIAGVSSLGGLLFGYDTGIISGALPAIAGAFDLAETGQQLVTSAIVVGAILGAYASGRLSDRLGRRPAIIVAGAVFAIGAVLAAVAPEAWTLGIARLVLGFAVGLAAQAVPLYVAELAPPARRGGLVVMFQLAITVGILFAYLAGYALDGSWRWMFGLGALPAVMLLAGMLALPESPRWLFTHHETAAARAVLLRVRADTAVVDEELGQLAETPATGDQRRLRTLRARWLRPALVAGLGLAIASQITGINAIIYYAPTILGDAGFGRSAAMLTTVGVGVVNLVMVILGIRLVDAIGRRRLLLVLIPGAVLSLAVVAVVLMTEPAPQGAGRWLVILGVLGYVACNGGSLSVVVWLAGPEMYPLGVRSVAVAVSGFTVWFFDLLVSLTTLSLTSALGTTGTFWLFAVVNAAAFLFVFRFVPETRGRSLEEIESALRSGTFTAMR</sequence>
<proteinExistence type="inferred from homology"/>
<keyword evidence="3 9" id="KW-0813">Transport</keyword>
<keyword evidence="8 10" id="KW-0472">Membrane</keyword>
<dbReference type="Proteomes" id="UP000581769">
    <property type="component" value="Unassembled WGS sequence"/>
</dbReference>
<keyword evidence="6 10" id="KW-0812">Transmembrane</keyword>
<feature type="transmembrane region" description="Helical" evidence="10">
    <location>
        <begin position="147"/>
        <end position="169"/>
    </location>
</feature>
<evidence type="ECO:0000256" key="9">
    <source>
        <dbReference type="RuleBase" id="RU003346"/>
    </source>
</evidence>
<feature type="transmembrane region" description="Helical" evidence="10">
    <location>
        <begin position="89"/>
        <end position="108"/>
    </location>
</feature>
<dbReference type="InterPro" id="IPR005829">
    <property type="entry name" value="Sugar_transporter_CS"/>
</dbReference>
<dbReference type="PROSITE" id="PS00217">
    <property type="entry name" value="SUGAR_TRANSPORT_2"/>
    <property type="match status" value="1"/>
</dbReference>
<dbReference type="InterPro" id="IPR050814">
    <property type="entry name" value="Myo-inositol_Transporter"/>
</dbReference>
<dbReference type="EMBL" id="JACHMG010000001">
    <property type="protein sequence ID" value="MBB4688759.1"/>
    <property type="molecule type" value="Genomic_DNA"/>
</dbReference>
<dbReference type="FunFam" id="1.20.1250.20:FF:000218">
    <property type="entry name" value="facilitated trehalose transporter Tret1"/>
    <property type="match status" value="1"/>
</dbReference>
<dbReference type="InterPro" id="IPR020846">
    <property type="entry name" value="MFS_dom"/>
</dbReference>
<dbReference type="GO" id="GO:0005886">
    <property type="term" value="C:plasma membrane"/>
    <property type="evidence" value="ECO:0007669"/>
    <property type="project" value="UniProtKB-SubCell"/>
</dbReference>
<evidence type="ECO:0000313" key="12">
    <source>
        <dbReference type="EMBL" id="MBB4688759.1"/>
    </source>
</evidence>
<dbReference type="InterPro" id="IPR003663">
    <property type="entry name" value="Sugar/inositol_transpt"/>
</dbReference>
<dbReference type="AlphaFoldDB" id="A0A840J4V2"/>